<dbReference type="Gene3D" id="3.20.20.80">
    <property type="entry name" value="Glycosidases"/>
    <property type="match status" value="1"/>
</dbReference>
<dbReference type="SUPFAM" id="SSF51445">
    <property type="entry name" value="(Trans)glycosidases"/>
    <property type="match status" value="1"/>
</dbReference>
<reference evidence="2 3" key="3">
    <citation type="journal article" date="2006" name="Nature">
        <title>DNA sequence of human chromosome 17 and analysis of rearrangement in the human lineage.</title>
        <authorList>
            <person name="Zody M.C."/>
            <person name="Garber M."/>
            <person name="Adams D.J."/>
            <person name="Sharpe T."/>
            <person name="Harrow J."/>
            <person name="Lupski J.R."/>
            <person name="Nicholson C."/>
            <person name="Searle S.M."/>
            <person name="Wilming L."/>
            <person name="Young S.K."/>
            <person name="Abouelleil A."/>
            <person name="Allen N.R."/>
            <person name="Bi W."/>
            <person name="Bloom T."/>
            <person name="Borowsky M.L."/>
            <person name="Bugalter B.E."/>
            <person name="Butler J."/>
            <person name="Chang J.L."/>
            <person name="Chen C.K."/>
            <person name="Cook A."/>
            <person name="Corum B."/>
            <person name="Cuomo C.A."/>
            <person name="de Jong P.J."/>
            <person name="DeCaprio D."/>
            <person name="Dewar K."/>
            <person name="FitzGerald M."/>
            <person name="Gilbert J."/>
            <person name="Gibson R."/>
            <person name="Gnerre S."/>
            <person name="Goldstein S."/>
            <person name="Grafham D.V."/>
            <person name="Grocock R."/>
            <person name="Hafez N."/>
            <person name="Hagopian D.S."/>
            <person name="Hart E."/>
            <person name="Norman C.H."/>
            <person name="Humphray S."/>
            <person name="Jaffe D.B."/>
            <person name="Jones M."/>
            <person name="Kamal M."/>
            <person name="Khodiyar V.K."/>
            <person name="LaButti K."/>
            <person name="Laird G."/>
            <person name="Lehoczky J."/>
            <person name="Liu X."/>
            <person name="Lokyitsang T."/>
            <person name="Loveland J."/>
            <person name="Lui A."/>
            <person name="Macdonald P."/>
            <person name="Major J.E."/>
            <person name="Matthews L."/>
            <person name="Mauceli E."/>
            <person name="McCarroll S.A."/>
            <person name="Mihalev A.H."/>
            <person name="Mudge J."/>
            <person name="Nguyen C."/>
            <person name="Nicol R."/>
            <person name="O'Leary S.B."/>
            <person name="Osoegawa K."/>
            <person name="Schwartz D.C."/>
            <person name="Shaw-Smith C."/>
            <person name="Stankiewicz P."/>
            <person name="Steward C."/>
            <person name="Swarbreck D."/>
            <person name="Venkataraman V."/>
            <person name="Whittaker C.A."/>
            <person name="Yang X."/>
            <person name="Zimmer A.R."/>
            <person name="Bradley A."/>
            <person name="Hubbard T."/>
            <person name="Birren B.W."/>
            <person name="Rogers J."/>
            <person name="Lander E.S."/>
            <person name="Nusbaum C."/>
        </authorList>
    </citation>
    <scope>NUCLEOTIDE SEQUENCE [LARGE SCALE GENOMIC DNA]</scope>
</reference>
<accession>J3KRH3</accession>
<dbReference type="SMR" id="J3KRH3"/>
<dbReference type="Proteomes" id="UP000005640">
    <property type="component" value="Chromosome 17"/>
</dbReference>
<evidence type="ECO:0007829" key="4">
    <source>
        <dbReference type="PeptideAtlas" id="J3KRH3"/>
    </source>
</evidence>
<reference evidence="2 3" key="2">
    <citation type="journal article" date="2004" name="Nature">
        <title>Finishing the euchromatic sequence of the human genome.</title>
        <authorList>
            <consortium name="International Human Genome Sequencing Consortium"/>
        </authorList>
    </citation>
    <scope>NUCLEOTIDE SEQUENCE [LARGE SCALE GENOMIC DNA]</scope>
</reference>
<feature type="non-terminal residue" evidence="2">
    <location>
        <position position="1"/>
    </location>
</feature>
<dbReference type="VEuPathDB" id="HostDB:ENSG00000169660"/>
<organism evidence="2 3">
    <name type="scientific">Homo sapiens</name>
    <name type="common">Human</name>
    <dbReference type="NCBI Taxonomy" id="9606"/>
    <lineage>
        <taxon>Eukaryota</taxon>
        <taxon>Metazoa</taxon>
        <taxon>Chordata</taxon>
        <taxon>Craniata</taxon>
        <taxon>Vertebrata</taxon>
        <taxon>Euteleostomi</taxon>
        <taxon>Mammalia</taxon>
        <taxon>Eutheria</taxon>
        <taxon>Euarchontoglires</taxon>
        <taxon>Primates</taxon>
        <taxon>Haplorrhini</taxon>
        <taxon>Catarrhini</taxon>
        <taxon>Hominidae</taxon>
        <taxon>Homo</taxon>
    </lineage>
</organism>
<keyword evidence="4 5" id="KW-1267">Proteomics identification</keyword>
<dbReference type="Bgee" id="ENSG00000169660">
    <property type="expression patterns" value="Expressed in right uterine tube and 144 other cell types or tissues"/>
</dbReference>
<evidence type="ECO:0007829" key="5">
    <source>
        <dbReference type="ProteomicsDB" id="J3KRH3"/>
    </source>
</evidence>
<proteinExistence type="evidence at protein level"/>
<evidence type="ECO:0000313" key="2">
    <source>
        <dbReference type="Ensembl" id="ENSP00000462000.1"/>
    </source>
</evidence>
<dbReference type="InterPro" id="IPR017853">
    <property type="entry name" value="GH"/>
</dbReference>
<name>J3KRH3_HUMAN</name>
<keyword evidence="3" id="KW-1185">Reference proteome</keyword>
<dbReference type="PANTHER" id="PTHR21040:SF6">
    <property type="entry name" value="HEXOSAMINIDASE D"/>
    <property type="match status" value="1"/>
</dbReference>
<dbReference type="Antibodypedia" id="10115">
    <property type="antibodies" value="78 antibodies from 17 providers"/>
</dbReference>
<reference evidence="2 3" key="1">
    <citation type="journal article" date="2001" name="Nature">
        <title>Initial sequencing and analysis of the human genome.</title>
        <authorList>
            <consortium name="International Human Genome Sequencing Consortium"/>
            <person name="Lander E.S."/>
            <person name="Linton L.M."/>
            <person name="Birren B."/>
            <person name="Nusbaum C."/>
            <person name="Zody M.C."/>
            <person name="Baldwin J."/>
            <person name="Devon K."/>
            <person name="Dewar K."/>
            <person name="Doyle M."/>
            <person name="FitzHugh W."/>
            <person name="Funke R."/>
            <person name="Gage D."/>
            <person name="Harris K."/>
            <person name="Heaford A."/>
            <person name="Howland J."/>
            <person name="Kann L."/>
            <person name="Lehoczky J."/>
            <person name="LeVine R."/>
            <person name="McEwan P."/>
            <person name="McKernan K."/>
            <person name="Meldrim J."/>
            <person name="Mesirov J.P."/>
            <person name="Miranda C."/>
            <person name="Morris W."/>
            <person name="Naylor J."/>
            <person name="Raymond C."/>
            <person name="Rosetti M."/>
            <person name="Santos R."/>
            <person name="Sheridan A."/>
            <person name="Sougnez C."/>
            <person name="Stange-Thomann N."/>
            <person name="Stojanovic N."/>
            <person name="Subramanian A."/>
            <person name="Wyman D."/>
            <person name="Rogers J."/>
            <person name="Sulston J."/>
            <person name="Ainscough R."/>
            <person name="Beck S."/>
            <person name="Bentley D."/>
            <person name="Burton J."/>
            <person name="Clee C."/>
            <person name="Carter N."/>
            <person name="Coulson A."/>
            <person name="Deadman R."/>
            <person name="Deloukas P."/>
            <person name="Dunham A."/>
            <person name="Dunham I."/>
            <person name="Durbin R."/>
            <person name="French L."/>
            <person name="Grafham D."/>
            <person name="Gregory S."/>
            <person name="Hubbard T."/>
            <person name="Humphray S."/>
            <person name="Hunt A."/>
            <person name="Jones M."/>
            <person name="Lloyd C."/>
            <person name="McMurray A."/>
            <person name="Matthews L."/>
            <person name="Mercer S."/>
            <person name="Milne S."/>
            <person name="Mullikin J.C."/>
            <person name="Mungall A."/>
            <person name="Plumb R."/>
            <person name="Ross M."/>
            <person name="Shownkeen R."/>
            <person name="Sims S."/>
            <person name="Waterston R.H."/>
            <person name="Wilson R.K."/>
            <person name="Hillier L.W."/>
            <person name="McPherson J.D."/>
            <person name="Marra M.A."/>
            <person name="Mardis E.R."/>
            <person name="Fulton L.A."/>
            <person name="Chinwalla A.T."/>
            <person name="Pepin K.H."/>
            <person name="Gish W.R."/>
            <person name="Chissoe S.L."/>
            <person name="Wendl M.C."/>
            <person name="Delehaunty K.D."/>
            <person name="Miner T.L."/>
            <person name="Delehaunty A."/>
            <person name="Kramer J.B."/>
            <person name="Cook L.L."/>
            <person name="Fulton R.S."/>
            <person name="Johnson D.L."/>
            <person name="Minx P.J."/>
            <person name="Clifton S.W."/>
            <person name="Hawkins T."/>
            <person name="Branscomb E."/>
            <person name="Predki P."/>
            <person name="Richardson P."/>
            <person name="Wenning S."/>
            <person name="Slezak T."/>
            <person name="Doggett N."/>
            <person name="Cheng J.F."/>
            <person name="Olsen A."/>
            <person name="Lucas S."/>
            <person name="Elkin C."/>
            <person name="Uberbacher E."/>
            <person name="Frazier M."/>
            <person name="Gibbs R.A."/>
            <person name="Muzny D.M."/>
            <person name="Scherer S.E."/>
            <person name="Bouck J.B."/>
            <person name="Sodergren E.J."/>
            <person name="Worley K.C."/>
            <person name="Rives C.M."/>
            <person name="Gorrell J.H."/>
            <person name="Metzker M.L."/>
            <person name="Naylor S.L."/>
            <person name="Kucherlapati R.S."/>
            <person name="Nelson D.L."/>
            <person name="Weinstock G.M."/>
            <person name="Sakaki Y."/>
            <person name="Fujiyama A."/>
            <person name="Hattori M."/>
            <person name="Yada T."/>
            <person name="Toyoda A."/>
            <person name="Itoh T."/>
            <person name="Kawagoe C."/>
            <person name="Watanabe H."/>
            <person name="Totoki Y."/>
            <person name="Taylor T."/>
            <person name="Weissenbach J."/>
            <person name="Heilig R."/>
            <person name="Saurin W."/>
            <person name="Artiguenave F."/>
            <person name="Brottier P."/>
            <person name="Bruls T."/>
            <person name="Pelletier E."/>
            <person name="Robert C."/>
            <person name="Wincker P."/>
            <person name="Smith D.R."/>
            <person name="Doucette-Stamm L."/>
            <person name="Rubenfield M."/>
            <person name="Weinstock K."/>
            <person name="Lee H.M."/>
            <person name="Dubois J."/>
            <person name="Rosenthal A."/>
            <person name="Platzer M."/>
            <person name="Nyakatura G."/>
            <person name="Taudien S."/>
            <person name="Rump A."/>
            <person name="Yang H."/>
            <person name="Yu J."/>
            <person name="Wang J."/>
            <person name="Huang G."/>
            <person name="Gu J."/>
            <person name="Hood L."/>
            <person name="Rowen L."/>
            <person name="Madan A."/>
            <person name="Qin S."/>
            <person name="Davis R.W."/>
            <person name="Federspiel N.A."/>
            <person name="Abola A.P."/>
            <person name="Proctor M.J."/>
            <person name="Myers R.M."/>
            <person name="Schmutz J."/>
            <person name="Dickson M."/>
            <person name="Grimwood J."/>
            <person name="Cox D.R."/>
            <person name="Olson M.V."/>
            <person name="Kaul R."/>
            <person name="Raymond C."/>
            <person name="Shimizu N."/>
            <person name="Kawasaki K."/>
            <person name="Minoshima S."/>
            <person name="Evans G.A."/>
            <person name="Athanasiou M."/>
            <person name="Schultz R."/>
            <person name="Roe B.A."/>
            <person name="Chen F."/>
            <person name="Pan H."/>
            <person name="Ramser J."/>
            <person name="Lehrach H."/>
            <person name="Reinhardt R."/>
            <person name="McCombie W.R."/>
            <person name="de la Bastide M."/>
            <person name="Dedhia N."/>
            <person name="Blocker H."/>
            <person name="Hornischer K."/>
            <person name="Nordsiek G."/>
            <person name="Agarwala R."/>
            <person name="Aravind L."/>
            <person name="Bailey J.A."/>
            <person name="Bateman A."/>
            <person name="Batzoglou S."/>
            <person name="Birney E."/>
            <person name="Bork P."/>
            <person name="Brown D.G."/>
            <person name="Burge C.B."/>
            <person name="Cerutti L."/>
            <person name="Chen H.C."/>
            <person name="Church D."/>
            <person name="Clamp M."/>
            <person name="Copley R.R."/>
            <person name="Doerks T."/>
            <person name="Eddy S.R."/>
            <person name="Eichler E.E."/>
            <person name="Furey T.S."/>
            <person name="Galagan J."/>
            <person name="Gilbert J.G."/>
            <person name="Harmon C."/>
            <person name="Hayashizaki Y."/>
            <person name="Haussler D."/>
            <person name="Hermjakob H."/>
            <person name="Hokamp K."/>
            <person name="Jang W."/>
            <person name="Johnson L.S."/>
            <person name="Jones T.A."/>
            <person name="Kasif S."/>
            <person name="Kaspryzk A."/>
            <person name="Kennedy S."/>
            <person name="Kent W.J."/>
            <person name="Kitts P."/>
            <person name="Koonin E.V."/>
            <person name="Korf I."/>
            <person name="Kulp D."/>
            <person name="Lancet D."/>
            <person name="Lowe T.M."/>
            <person name="McLysaght A."/>
            <person name="Mikkelsen T."/>
            <person name="Moran J.V."/>
            <person name="Mulder N."/>
            <person name="Pollara V.J."/>
            <person name="Ponting C.P."/>
            <person name="Schuler G."/>
            <person name="Schultz J."/>
            <person name="Slater G."/>
            <person name="Smit A.F."/>
            <person name="Stupka E."/>
            <person name="Szustakowski J."/>
            <person name="Thierry-Mieg D."/>
            <person name="Thierry-Mieg J."/>
            <person name="Wagner L."/>
            <person name="Wallis J."/>
            <person name="Wheeler R."/>
            <person name="Williams A."/>
            <person name="Wolf Y.I."/>
            <person name="Wolfe K.H."/>
            <person name="Yang S.P."/>
            <person name="Yeh R.F."/>
            <person name="Collins F."/>
            <person name="Guyer M.S."/>
            <person name="Peterson J."/>
            <person name="Felsenfeld A."/>
            <person name="Wetterstrand K.A."/>
            <person name="Patrinos A."/>
            <person name="Morgan M.J."/>
            <person name="de Jong P."/>
            <person name="Catanese J.J."/>
            <person name="Osoegawa K."/>
            <person name="Shizuya H."/>
            <person name="Choi S."/>
            <person name="Chen Y.J."/>
        </authorList>
    </citation>
    <scope>NUCLEOTIDE SEQUENCE [LARGE SCALE GENOMIC DNA]</scope>
</reference>
<dbReference type="GO" id="GO:0015929">
    <property type="term" value="F:hexosaminidase activity"/>
    <property type="evidence" value="ECO:0007669"/>
    <property type="project" value="InterPro"/>
</dbReference>
<dbReference type="HOGENOM" id="CLU_091561_0_0_1"/>
<dbReference type="OpenTargets" id="ENSG00000169660"/>
<dbReference type="PANTHER" id="PTHR21040">
    <property type="entry name" value="BCDNA.GH04120"/>
    <property type="match status" value="1"/>
</dbReference>
<evidence type="ECO:0000256" key="1">
    <source>
        <dbReference type="SAM" id="MobiDB-lite"/>
    </source>
</evidence>
<dbReference type="Ensembl" id="ENST00000578130.5">
    <property type="protein sequence ID" value="ENSP00000462000.1"/>
    <property type="gene ID" value="ENSG00000169660.17"/>
</dbReference>
<dbReference type="AlphaFoldDB" id="J3KRH3"/>
<reference evidence="2" key="4">
    <citation type="submission" date="2025-08" db="UniProtKB">
        <authorList>
            <consortium name="Ensembl"/>
        </authorList>
    </citation>
    <scope>IDENTIFICATION</scope>
</reference>
<protein>
    <submittedName>
        <fullName evidence="2">Hexosaminidase D</fullName>
    </submittedName>
</protein>
<dbReference type="EMBL" id="AC132938">
    <property type="status" value="NOT_ANNOTATED_CDS"/>
    <property type="molecule type" value="Genomic_DNA"/>
</dbReference>
<dbReference type="InterPro" id="IPR038901">
    <property type="entry name" value="HEXDC-like"/>
</dbReference>
<dbReference type="HGNC" id="HGNC:26307">
    <property type="gene designation" value="HEXD"/>
</dbReference>
<dbReference type="GeneTree" id="ENSGT00390000014852"/>
<sequence>HGKVLLMQKYRRCGFPQLWAASAFKGATGPSQAVPPVEHHLRNHVQWLQVAGSGPTDSLQGIILTGWQRYDHYSVLCELLPAGVPSLAACLQLLLRGGFDEDVKAKVENLLGISSLEKTDPVSPYHRQRKLIHPVMVQHIQPAALSLLAQWSTLVQELEAALQLAFYPDAVEEWLEENVHPSLQRLQALLQDLSEVSAPPLPPTSPGRDVAQDP</sequence>
<reference evidence="2" key="5">
    <citation type="submission" date="2025-09" db="UniProtKB">
        <authorList>
            <consortium name="Ensembl"/>
        </authorList>
    </citation>
    <scope>IDENTIFICATION</scope>
</reference>
<gene>
    <name evidence="2" type="primary">HEXD</name>
</gene>
<dbReference type="Ensembl" id="ENST00000578130.5">
    <property type="protein sequence ID" value="ENSP00000462000.1"/>
    <property type="gene ID" value="ENSG00000169660.18"/>
</dbReference>
<feature type="region of interest" description="Disordered" evidence="1">
    <location>
        <begin position="195"/>
        <end position="214"/>
    </location>
</feature>
<dbReference type="ExpressionAtlas" id="J3KRH3">
    <property type="expression patterns" value="baseline and differential"/>
</dbReference>
<evidence type="ECO:0000313" key="3">
    <source>
        <dbReference type="Proteomes" id="UP000005640"/>
    </source>
</evidence>
<dbReference type="MassIVE" id="J3KRH3"/>
<dbReference type="OrthoDB" id="47475at2759"/>
<dbReference type="UCSC" id="uc060lzx.1">
    <property type="organism name" value="human"/>
</dbReference>